<keyword evidence="4 9" id="KW-0813">Transport</keyword>
<dbReference type="EMBL" id="CP060724">
    <property type="protein sequence ID" value="QNN74660.1"/>
    <property type="molecule type" value="Genomic_DNA"/>
</dbReference>
<comment type="function">
    <text evidence="9">Transmembrane (T) component of an energy-coupling factor (ECF) ABC-transporter complex. Unlike classic ABC transporters this ECF transporter provides the energy necessary to transport a number of different substrates.</text>
</comment>
<accession>A0A7G9T3I5</accession>
<sequence>MFNKIIIGRFMPGNSWIHRLDARTKLIISILFIFVIFLATSVPAYLLAGLLTLVVIMMTGLGFKTFLRGIRPLLFLMLLTTFLQIFFVTTGTVLWQFGWIKVTTDGLINGAAIFVRFMLIIIFSTVLTLTTQPLEIADAMEALMKPLKRIGVPVAELALMISIALRFVPTLLDEAETIMNAQRARGVLFNEGHLIHRIKAFVPLLIPLFINAIKRAIELGDAMEARGYRGDTERTKYRVLTWQRQDTIAMAGFLLFVVILIGMKFIFG</sequence>
<comment type="subunit">
    <text evidence="9">Forms a stable energy-coupling factor (ECF) transporter complex composed of 2 membrane-embedded substrate-binding proteins (S component), 2 ATP-binding proteins (A component) and 2 transmembrane proteins (T component).</text>
</comment>
<dbReference type="PANTHER" id="PTHR33514">
    <property type="entry name" value="PROTEIN ABCI12, CHLOROPLASTIC"/>
    <property type="match status" value="1"/>
</dbReference>
<keyword evidence="6 9" id="KW-0812">Transmembrane</keyword>
<evidence type="ECO:0000256" key="8">
    <source>
        <dbReference type="ARBA" id="ARBA00023136"/>
    </source>
</evidence>
<protein>
    <recommendedName>
        <fullName evidence="3 9">Energy-coupling factor transporter transmembrane protein EcfT</fullName>
        <shortName evidence="9">ECF transporter T component EcfT</shortName>
    </recommendedName>
</protein>
<feature type="transmembrane region" description="Helical" evidence="9">
    <location>
        <begin position="150"/>
        <end position="168"/>
    </location>
</feature>
<dbReference type="KEGG" id="wdi:H9L19_04285"/>
<evidence type="ECO:0000313" key="11">
    <source>
        <dbReference type="Proteomes" id="UP000515800"/>
    </source>
</evidence>
<evidence type="ECO:0000256" key="4">
    <source>
        <dbReference type="ARBA" id="ARBA00022448"/>
    </source>
</evidence>
<dbReference type="HAMAP" id="MF_01461">
    <property type="entry name" value="EcfT"/>
    <property type="match status" value="1"/>
</dbReference>
<evidence type="ECO:0000256" key="3">
    <source>
        <dbReference type="ARBA" id="ARBA00014042"/>
    </source>
</evidence>
<dbReference type="AlphaFoldDB" id="A0A7G9T3I5"/>
<comment type="subcellular location">
    <subcellularLocation>
        <location evidence="1 9">Cell membrane</location>
        <topology evidence="1 9">Multi-pass membrane protein</topology>
    </subcellularLocation>
</comment>
<proteinExistence type="inferred from homology"/>
<keyword evidence="7 9" id="KW-1133">Transmembrane helix</keyword>
<organism evidence="10 11">
    <name type="scientific">Weissella diestrammenae</name>
    <dbReference type="NCBI Taxonomy" id="1162633"/>
    <lineage>
        <taxon>Bacteria</taxon>
        <taxon>Bacillati</taxon>
        <taxon>Bacillota</taxon>
        <taxon>Bacilli</taxon>
        <taxon>Lactobacillales</taxon>
        <taxon>Lactobacillaceae</taxon>
        <taxon>Weissella</taxon>
    </lineage>
</organism>
<keyword evidence="5 9" id="KW-1003">Cell membrane</keyword>
<feature type="transmembrane region" description="Helical" evidence="9">
    <location>
        <begin position="73"/>
        <end position="95"/>
    </location>
</feature>
<feature type="transmembrane region" description="Helical" evidence="9">
    <location>
        <begin position="20"/>
        <end position="39"/>
    </location>
</feature>
<reference evidence="10 11" key="1">
    <citation type="submission" date="2020-08" db="EMBL/GenBank/DDBJ databases">
        <title>Genome sequence of Weissella diestrammenae KACC 16890T.</title>
        <authorList>
            <person name="Hyun D.-W."/>
            <person name="Bae J.-W."/>
        </authorList>
    </citation>
    <scope>NUCLEOTIDE SEQUENCE [LARGE SCALE GENOMIC DNA]</scope>
    <source>
        <strain evidence="10 11">KACC 16890</strain>
    </source>
</reference>
<evidence type="ECO:0000256" key="2">
    <source>
        <dbReference type="ARBA" id="ARBA00005660"/>
    </source>
</evidence>
<dbReference type="RefSeq" id="WP_187528495.1">
    <property type="nucleotide sequence ID" value="NZ_CP060724.1"/>
</dbReference>
<dbReference type="Proteomes" id="UP000515800">
    <property type="component" value="Chromosome"/>
</dbReference>
<dbReference type="Pfam" id="PF02361">
    <property type="entry name" value="CbiQ"/>
    <property type="match status" value="1"/>
</dbReference>
<keyword evidence="8 9" id="KW-0472">Membrane</keyword>
<comment type="similarity">
    <text evidence="2 9">Belongs to the energy-coupling factor EcfT family.</text>
</comment>
<dbReference type="CDD" id="cd16914">
    <property type="entry name" value="EcfT"/>
    <property type="match status" value="1"/>
</dbReference>
<dbReference type="InterPro" id="IPR003339">
    <property type="entry name" value="ABC/ECF_trnsptr_transmembrane"/>
</dbReference>
<dbReference type="GO" id="GO:0005886">
    <property type="term" value="C:plasma membrane"/>
    <property type="evidence" value="ECO:0007669"/>
    <property type="project" value="UniProtKB-SubCell"/>
</dbReference>
<feature type="transmembrane region" description="Helical" evidence="9">
    <location>
        <begin position="107"/>
        <end position="129"/>
    </location>
</feature>
<keyword evidence="11" id="KW-1185">Reference proteome</keyword>
<dbReference type="GO" id="GO:0022857">
    <property type="term" value="F:transmembrane transporter activity"/>
    <property type="evidence" value="ECO:0007669"/>
    <property type="project" value="UniProtKB-UniRule"/>
</dbReference>
<evidence type="ECO:0000256" key="6">
    <source>
        <dbReference type="ARBA" id="ARBA00022692"/>
    </source>
</evidence>
<evidence type="ECO:0000313" key="10">
    <source>
        <dbReference type="EMBL" id="QNN74660.1"/>
    </source>
</evidence>
<name>A0A7G9T3I5_9LACO</name>
<evidence type="ECO:0000256" key="5">
    <source>
        <dbReference type="ARBA" id="ARBA00022475"/>
    </source>
</evidence>
<feature type="transmembrane region" description="Helical" evidence="9">
    <location>
        <begin position="248"/>
        <end position="267"/>
    </location>
</feature>
<dbReference type="InterPro" id="IPR024919">
    <property type="entry name" value="EcfT"/>
</dbReference>
<evidence type="ECO:0000256" key="7">
    <source>
        <dbReference type="ARBA" id="ARBA00022989"/>
    </source>
</evidence>
<gene>
    <name evidence="9" type="primary">ecfT</name>
    <name evidence="10" type="ORF">H9L19_04285</name>
</gene>
<evidence type="ECO:0000256" key="9">
    <source>
        <dbReference type="HAMAP-Rule" id="MF_01461"/>
    </source>
</evidence>
<dbReference type="PANTHER" id="PTHR33514:SF13">
    <property type="entry name" value="PROTEIN ABCI12, CHLOROPLASTIC"/>
    <property type="match status" value="1"/>
</dbReference>
<evidence type="ECO:0000256" key="1">
    <source>
        <dbReference type="ARBA" id="ARBA00004651"/>
    </source>
</evidence>